<protein>
    <submittedName>
        <fullName evidence="1">Uncharacterized protein LOC108050554 isoform X1</fullName>
    </submittedName>
</protein>
<dbReference type="OMA" id="HTKRGYI"/>
<dbReference type="RefSeq" id="XP_016987763.1">
    <property type="nucleotide sequence ID" value="XM_017132274.1"/>
</dbReference>
<name>A0A6P4FJY6_DRORH</name>
<reference evidence="1" key="1">
    <citation type="submission" date="2025-08" db="UniProtKB">
        <authorList>
            <consortium name="RefSeq"/>
        </authorList>
    </citation>
    <scope>IDENTIFICATION</scope>
</reference>
<proteinExistence type="predicted"/>
<dbReference type="AlphaFoldDB" id="A0A6P4FJY6"/>
<dbReference type="OrthoDB" id="7843477at2759"/>
<sequence length="79" mass="9266">MICVSRLVVINLPSVWPPTRSTHSEKMDSKGKTSAQQAGLMDFQRPLQFHTKRGYIKWFSKLSRCQRARNFPGRMHTRF</sequence>
<dbReference type="GeneID" id="108050554"/>
<evidence type="ECO:0000313" key="1">
    <source>
        <dbReference type="RefSeq" id="XP_016987763.1"/>
    </source>
</evidence>
<gene>
    <name evidence="1" type="primary">LOC108050554</name>
</gene>
<accession>A0A6P4FJY6</accession>
<organism evidence="1">
    <name type="scientific">Drosophila rhopaloa</name>
    <name type="common">Fruit fly</name>
    <dbReference type="NCBI Taxonomy" id="1041015"/>
    <lineage>
        <taxon>Eukaryota</taxon>
        <taxon>Metazoa</taxon>
        <taxon>Ecdysozoa</taxon>
        <taxon>Arthropoda</taxon>
        <taxon>Hexapoda</taxon>
        <taxon>Insecta</taxon>
        <taxon>Pterygota</taxon>
        <taxon>Neoptera</taxon>
        <taxon>Endopterygota</taxon>
        <taxon>Diptera</taxon>
        <taxon>Brachycera</taxon>
        <taxon>Muscomorpha</taxon>
        <taxon>Ephydroidea</taxon>
        <taxon>Drosophilidae</taxon>
        <taxon>Drosophila</taxon>
        <taxon>Sophophora</taxon>
    </lineage>
</organism>
<dbReference type="RefSeq" id="XP_016987763.2">
    <property type="nucleotide sequence ID" value="XM_017132274.2"/>
</dbReference>